<comment type="caution">
    <text evidence="4">The sequence shown here is derived from an EMBL/GenBank/DDBJ whole genome shotgun (WGS) entry which is preliminary data.</text>
</comment>
<dbReference type="Gene3D" id="1.25.40.10">
    <property type="entry name" value="Tetratricopeptide repeat domain"/>
    <property type="match status" value="3"/>
</dbReference>
<sequence>MFFKTLQRSTTRHISLYLYTPISAFPFSTLEIPANYITNQPSETHPITGSLPDKHLESRVVDEFLAPEEKLRGVFLQKLRGKTAIRQALSSVGVEVNIDVFAKVVNRGNLCGEAMVMFFGWAIVQPNIPKDICTYHIILKALGRRKFFTSMMEVLNDMRAKEVNPNPETLFIVLDSYVRARLVSKAIKIFGELEKYGLKVNVEMLNVLLRCLCQRSHVGTASSLFNRMKEKVQPDSVTYNIIIGAWSKFGRVSEVEKFLQVMVNDGVEHDCVTYSYILEGLGRAGRVDDAVKIFEYLEEKRDMLSTGVYNAMVLNFIAIGDIDESLKYYERMLSNNYEPNIDTYAKIISAFLKVRRVSDAIELFDEMLARGIIPTAGTLTTFIEPLCGYGPPYAALMIYKKARNVGCRISLSAYKLLLMRLSRFGKCGMLLNIWEEMQESGYSSDMQAYEYVINGLCNTGQLETAVLKIALICPIDQLAALELEKGRRKFVMIRFKIADTRHGYKYTLMAFYKKSAVTKIQRDRAYFQLNGMKRGDAELTSSLMVKHDGLHFVAQFRWPKLRKMHVYNRNCYFDGPTLVSSDIGVNDDSLENSSGCTTITMAMRGMRL</sequence>
<dbReference type="SUPFAM" id="SSF48452">
    <property type="entry name" value="TPR-like"/>
    <property type="match status" value="1"/>
</dbReference>
<evidence type="ECO:0000313" key="5">
    <source>
        <dbReference type="Proteomes" id="UP001604336"/>
    </source>
</evidence>
<dbReference type="InterPro" id="IPR050872">
    <property type="entry name" value="PPR_P_subfamily"/>
</dbReference>
<dbReference type="PANTHER" id="PTHR46128:SF346">
    <property type="entry name" value="PENTACOTRIPEPTIDE-REPEAT REGION OF PRORP DOMAIN-CONTAINING PROTEIN"/>
    <property type="match status" value="1"/>
</dbReference>
<dbReference type="InterPro" id="IPR002885">
    <property type="entry name" value="PPR_rpt"/>
</dbReference>
<feature type="repeat" description="PPR" evidence="3">
    <location>
        <begin position="131"/>
        <end position="165"/>
    </location>
</feature>
<dbReference type="Proteomes" id="UP001604336">
    <property type="component" value="Unassembled WGS sequence"/>
</dbReference>
<feature type="repeat" description="PPR" evidence="3">
    <location>
        <begin position="166"/>
        <end position="200"/>
    </location>
</feature>
<feature type="repeat" description="PPR" evidence="3">
    <location>
        <begin position="305"/>
        <end position="339"/>
    </location>
</feature>
<evidence type="ECO:0000256" key="2">
    <source>
        <dbReference type="ARBA" id="ARBA00022737"/>
    </source>
</evidence>
<organism evidence="4 5">
    <name type="scientific">Abeliophyllum distichum</name>
    <dbReference type="NCBI Taxonomy" id="126358"/>
    <lineage>
        <taxon>Eukaryota</taxon>
        <taxon>Viridiplantae</taxon>
        <taxon>Streptophyta</taxon>
        <taxon>Embryophyta</taxon>
        <taxon>Tracheophyta</taxon>
        <taxon>Spermatophyta</taxon>
        <taxon>Magnoliopsida</taxon>
        <taxon>eudicotyledons</taxon>
        <taxon>Gunneridae</taxon>
        <taxon>Pentapetalae</taxon>
        <taxon>asterids</taxon>
        <taxon>lamiids</taxon>
        <taxon>Lamiales</taxon>
        <taxon>Oleaceae</taxon>
        <taxon>Forsythieae</taxon>
        <taxon>Abeliophyllum</taxon>
    </lineage>
</organism>
<protein>
    <submittedName>
        <fullName evidence="4">Pentatricopeptide repeat-containing protein</fullName>
    </submittedName>
</protein>
<dbReference type="Pfam" id="PF13041">
    <property type="entry name" value="PPR_2"/>
    <property type="match status" value="2"/>
</dbReference>
<evidence type="ECO:0000256" key="3">
    <source>
        <dbReference type="PROSITE-ProRule" id="PRU00708"/>
    </source>
</evidence>
<dbReference type="AlphaFoldDB" id="A0ABD1SEN0"/>
<feature type="repeat" description="PPR" evidence="3">
    <location>
        <begin position="270"/>
        <end position="300"/>
    </location>
</feature>
<accession>A0ABD1SEN0</accession>
<evidence type="ECO:0000313" key="4">
    <source>
        <dbReference type="EMBL" id="KAL2499195.1"/>
    </source>
</evidence>
<dbReference type="PROSITE" id="PS51375">
    <property type="entry name" value="PPR"/>
    <property type="match status" value="6"/>
</dbReference>
<dbReference type="PANTHER" id="PTHR46128">
    <property type="entry name" value="MITOCHONDRIAL GROUP I INTRON SPLICING FACTOR CCM1"/>
    <property type="match status" value="1"/>
</dbReference>
<keyword evidence="2" id="KW-0677">Repeat</keyword>
<dbReference type="NCBIfam" id="TIGR00756">
    <property type="entry name" value="PPR"/>
    <property type="match status" value="7"/>
</dbReference>
<keyword evidence="5" id="KW-1185">Reference proteome</keyword>
<comment type="similarity">
    <text evidence="1">Belongs to the PPR family. P subfamily.</text>
</comment>
<name>A0ABD1SEN0_9LAMI</name>
<reference evidence="5" key="1">
    <citation type="submission" date="2024-07" db="EMBL/GenBank/DDBJ databases">
        <title>Two chromosome-level genome assemblies of Korean endemic species Abeliophyllum distichum and Forsythia ovata (Oleaceae).</title>
        <authorList>
            <person name="Jang H."/>
        </authorList>
    </citation>
    <scope>NUCLEOTIDE SEQUENCE [LARGE SCALE GENOMIC DNA]</scope>
</reference>
<dbReference type="EMBL" id="JBFOLK010000007">
    <property type="protein sequence ID" value="KAL2499195.1"/>
    <property type="molecule type" value="Genomic_DNA"/>
</dbReference>
<dbReference type="Pfam" id="PF01535">
    <property type="entry name" value="PPR"/>
    <property type="match status" value="4"/>
</dbReference>
<feature type="repeat" description="PPR" evidence="3">
    <location>
        <begin position="340"/>
        <end position="374"/>
    </location>
</feature>
<dbReference type="InterPro" id="IPR011990">
    <property type="entry name" value="TPR-like_helical_dom_sf"/>
</dbReference>
<evidence type="ECO:0000256" key="1">
    <source>
        <dbReference type="ARBA" id="ARBA00007626"/>
    </source>
</evidence>
<proteinExistence type="inferred from homology"/>
<feature type="repeat" description="PPR" evidence="3">
    <location>
        <begin position="235"/>
        <end position="269"/>
    </location>
</feature>
<gene>
    <name evidence="4" type="ORF">Adt_24745</name>
</gene>